<protein>
    <submittedName>
        <fullName evidence="2">Uncharacterized protein</fullName>
    </submittedName>
</protein>
<dbReference type="WBParaSite" id="nRc.2.0.1.t24075-RA">
    <property type="protein sequence ID" value="nRc.2.0.1.t24075-RA"/>
    <property type="gene ID" value="nRc.2.0.1.g24075"/>
</dbReference>
<reference evidence="2" key="1">
    <citation type="submission" date="2022-11" db="UniProtKB">
        <authorList>
            <consortium name="WormBaseParasite"/>
        </authorList>
    </citation>
    <scope>IDENTIFICATION</scope>
</reference>
<accession>A0A915JE43</accession>
<dbReference type="Proteomes" id="UP000887565">
    <property type="component" value="Unplaced"/>
</dbReference>
<name>A0A915JE43_ROMCU</name>
<dbReference type="AlphaFoldDB" id="A0A915JE43"/>
<evidence type="ECO:0000313" key="1">
    <source>
        <dbReference type="Proteomes" id="UP000887565"/>
    </source>
</evidence>
<keyword evidence="1" id="KW-1185">Reference proteome</keyword>
<evidence type="ECO:0000313" key="2">
    <source>
        <dbReference type="WBParaSite" id="nRc.2.0.1.t24075-RA"/>
    </source>
</evidence>
<proteinExistence type="predicted"/>
<organism evidence="1 2">
    <name type="scientific">Romanomermis culicivorax</name>
    <name type="common">Nematode worm</name>
    <dbReference type="NCBI Taxonomy" id="13658"/>
    <lineage>
        <taxon>Eukaryota</taxon>
        <taxon>Metazoa</taxon>
        <taxon>Ecdysozoa</taxon>
        <taxon>Nematoda</taxon>
        <taxon>Enoplea</taxon>
        <taxon>Dorylaimia</taxon>
        <taxon>Mermithida</taxon>
        <taxon>Mermithoidea</taxon>
        <taxon>Mermithidae</taxon>
        <taxon>Romanomermis</taxon>
    </lineage>
</organism>
<sequence>MTSMLVIITNLTSCASRRVAIIRRSSQKSINEDTQLFLIGVQSHFRRNVASFVYCEISIIQMIGYLSLTNILSHVTYFIAEYQKYEIPESQREWQSGFYNLKPSVISRKFFSNTPHLAATGKSSTTEALYDSWKNCGGL</sequence>